<dbReference type="InterPro" id="IPR000904">
    <property type="entry name" value="Sec7_dom"/>
</dbReference>
<evidence type="ECO:0000313" key="3">
    <source>
        <dbReference type="Proteomes" id="UP001146120"/>
    </source>
</evidence>
<sequence>MAASERHSSTLTTGASQFNSNPILGISYLVQHGHVNKGTPADIARFLHEHSDQLDKKMVGDYLGSACNAPVLQEYVNAMEFQGVAIDAAIRRFLGDLRLPDESQKIDRILEKFGERFAVTCASNAEAAFMLAFAVVLLQTDLHSPRVAEAVKMSKTQFVLITRDIDDAAFSEDYLGGIYDRIKETPLSLLV</sequence>
<dbReference type="GO" id="GO:0032012">
    <property type="term" value="P:regulation of ARF protein signal transduction"/>
    <property type="evidence" value="ECO:0007669"/>
    <property type="project" value="InterPro"/>
</dbReference>
<dbReference type="EMBL" id="DAKRPA010000214">
    <property type="protein sequence ID" value="DAZ95197.1"/>
    <property type="molecule type" value="Genomic_DNA"/>
</dbReference>
<dbReference type="PROSITE" id="PS50190">
    <property type="entry name" value="SEC7"/>
    <property type="match status" value="1"/>
</dbReference>
<reference evidence="2" key="1">
    <citation type="submission" date="2022-11" db="EMBL/GenBank/DDBJ databases">
        <authorList>
            <person name="Morgan W.R."/>
            <person name="Tartar A."/>
        </authorList>
    </citation>
    <scope>NUCLEOTIDE SEQUENCE</scope>
    <source>
        <strain evidence="2">ARSEF 373</strain>
    </source>
</reference>
<dbReference type="Proteomes" id="UP001146120">
    <property type="component" value="Unassembled WGS sequence"/>
</dbReference>
<feature type="domain" description="SEC7" evidence="1">
    <location>
        <begin position="11"/>
        <end position="185"/>
    </location>
</feature>
<dbReference type="Pfam" id="PF01369">
    <property type="entry name" value="Sec7"/>
    <property type="match status" value="1"/>
</dbReference>
<organism evidence="2 3">
    <name type="scientific">Lagenidium giganteum</name>
    <dbReference type="NCBI Taxonomy" id="4803"/>
    <lineage>
        <taxon>Eukaryota</taxon>
        <taxon>Sar</taxon>
        <taxon>Stramenopiles</taxon>
        <taxon>Oomycota</taxon>
        <taxon>Peronosporomycetes</taxon>
        <taxon>Pythiales</taxon>
        <taxon>Pythiaceae</taxon>
    </lineage>
</organism>
<dbReference type="SUPFAM" id="SSF48425">
    <property type="entry name" value="Sec7 domain"/>
    <property type="match status" value="1"/>
</dbReference>
<reference evidence="2" key="2">
    <citation type="journal article" date="2023" name="Microbiol Resour">
        <title>Decontamination and Annotation of the Draft Genome Sequence of the Oomycete Lagenidium giganteum ARSEF 373.</title>
        <authorList>
            <person name="Morgan W.R."/>
            <person name="Tartar A."/>
        </authorList>
    </citation>
    <scope>NUCLEOTIDE SEQUENCE</scope>
    <source>
        <strain evidence="2">ARSEF 373</strain>
    </source>
</reference>
<gene>
    <name evidence="2" type="ORF">N0F65_013042</name>
</gene>
<dbReference type="PANTHER" id="PTHR10663">
    <property type="entry name" value="GUANYL-NUCLEOTIDE EXCHANGE FACTOR"/>
    <property type="match status" value="1"/>
</dbReference>
<dbReference type="Gene3D" id="1.10.1000.11">
    <property type="entry name" value="Arf Nucleotide-binding Site Opener,domain 2"/>
    <property type="match status" value="1"/>
</dbReference>
<dbReference type="Gene3D" id="1.10.220.20">
    <property type="match status" value="1"/>
</dbReference>
<dbReference type="CDD" id="cd00171">
    <property type="entry name" value="Sec7"/>
    <property type="match status" value="1"/>
</dbReference>
<dbReference type="GO" id="GO:0005085">
    <property type="term" value="F:guanyl-nucleotide exchange factor activity"/>
    <property type="evidence" value="ECO:0007669"/>
    <property type="project" value="InterPro"/>
</dbReference>
<dbReference type="SMART" id="SM00222">
    <property type="entry name" value="Sec7"/>
    <property type="match status" value="1"/>
</dbReference>
<dbReference type="InterPro" id="IPR035999">
    <property type="entry name" value="Sec7_dom_sf"/>
</dbReference>
<name>A0AAV2YJN0_9STRA</name>
<proteinExistence type="predicted"/>
<evidence type="ECO:0000259" key="1">
    <source>
        <dbReference type="PROSITE" id="PS50190"/>
    </source>
</evidence>
<keyword evidence="3" id="KW-1185">Reference proteome</keyword>
<protein>
    <recommendedName>
        <fullName evidence="1">SEC7 domain-containing protein</fullName>
    </recommendedName>
</protein>
<dbReference type="PANTHER" id="PTHR10663:SF375">
    <property type="entry name" value="LD29171P"/>
    <property type="match status" value="1"/>
</dbReference>
<accession>A0AAV2YJN0</accession>
<dbReference type="AlphaFoldDB" id="A0AAV2YJN0"/>
<dbReference type="InterPro" id="IPR023394">
    <property type="entry name" value="Sec7_C_sf"/>
</dbReference>
<comment type="caution">
    <text evidence="2">The sequence shown here is derived from an EMBL/GenBank/DDBJ whole genome shotgun (WGS) entry which is preliminary data.</text>
</comment>
<evidence type="ECO:0000313" key="2">
    <source>
        <dbReference type="EMBL" id="DAZ95197.1"/>
    </source>
</evidence>